<dbReference type="PANTHER" id="PTHR10877">
    <property type="entry name" value="POLYCYSTIN FAMILY MEMBER"/>
    <property type="match status" value="1"/>
</dbReference>
<dbReference type="EMBL" id="BMAW01032177">
    <property type="protein sequence ID" value="GFU24376.1"/>
    <property type="molecule type" value="Genomic_DNA"/>
</dbReference>
<sequence length="99" mass="11587">MEWKKKNPEIMSSNGKRQRPSKSDAEAQLYHRKKKFSLPWWCIYFGWLMVVTSIGASMFFLWAYGVAFGDEKTSKWLSSLVISFISSVLITQPIKVRLY</sequence>
<dbReference type="EMBL" id="BMAW01086406">
    <property type="protein sequence ID" value="GFU47173.1"/>
    <property type="molecule type" value="Genomic_DNA"/>
</dbReference>
<gene>
    <name evidence="6" type="ORF">NPIL_113421</name>
    <name evidence="5" type="ORF">NPIL_224191</name>
    <name evidence="4" type="ORF">NPIL_251621</name>
    <name evidence="8" type="ORF">NPIL_326711</name>
    <name evidence="7" type="ORF">NPIL_40641</name>
    <name evidence="3" type="ORF">NPIL_430361</name>
</gene>
<protein>
    <submittedName>
        <fullName evidence="5">Uncharacterized protein</fullName>
    </submittedName>
</protein>
<dbReference type="GO" id="GO:0016020">
    <property type="term" value="C:membrane"/>
    <property type="evidence" value="ECO:0007669"/>
    <property type="project" value="TreeGrafter"/>
</dbReference>
<dbReference type="EMBL" id="BMAW01113829">
    <property type="protein sequence ID" value="GFT59055.1"/>
    <property type="molecule type" value="Genomic_DNA"/>
</dbReference>
<evidence type="ECO:0000313" key="7">
    <source>
        <dbReference type="EMBL" id="GFU47173.1"/>
    </source>
</evidence>
<evidence type="ECO:0000256" key="1">
    <source>
        <dbReference type="SAM" id="MobiDB-lite"/>
    </source>
</evidence>
<reference evidence="5" key="1">
    <citation type="submission" date="2020-08" db="EMBL/GenBank/DDBJ databases">
        <title>Multicomponent nature underlies the extraordinary mechanical properties of spider dragline silk.</title>
        <authorList>
            <person name="Kono N."/>
            <person name="Nakamura H."/>
            <person name="Mori M."/>
            <person name="Yoshida Y."/>
            <person name="Ohtoshi R."/>
            <person name="Malay A.D."/>
            <person name="Moran D.A.P."/>
            <person name="Tomita M."/>
            <person name="Numata K."/>
            <person name="Arakawa K."/>
        </authorList>
    </citation>
    <scope>NUCLEOTIDE SEQUENCE</scope>
</reference>
<evidence type="ECO:0000313" key="3">
    <source>
        <dbReference type="EMBL" id="GFS95419.1"/>
    </source>
</evidence>
<evidence type="ECO:0000313" key="9">
    <source>
        <dbReference type="Proteomes" id="UP000887013"/>
    </source>
</evidence>
<dbReference type="EMBL" id="BMAW01005675">
    <property type="protein sequence ID" value="GFS95419.1"/>
    <property type="molecule type" value="Genomic_DNA"/>
</dbReference>
<dbReference type="GO" id="GO:0005262">
    <property type="term" value="F:calcium channel activity"/>
    <property type="evidence" value="ECO:0007669"/>
    <property type="project" value="TreeGrafter"/>
</dbReference>
<evidence type="ECO:0000256" key="2">
    <source>
        <dbReference type="SAM" id="Phobius"/>
    </source>
</evidence>
<proteinExistence type="predicted"/>
<organism evidence="5 9">
    <name type="scientific">Nephila pilipes</name>
    <name type="common">Giant wood spider</name>
    <name type="synonym">Nephila maculata</name>
    <dbReference type="NCBI Taxonomy" id="299642"/>
    <lineage>
        <taxon>Eukaryota</taxon>
        <taxon>Metazoa</taxon>
        <taxon>Ecdysozoa</taxon>
        <taxon>Arthropoda</taxon>
        <taxon>Chelicerata</taxon>
        <taxon>Arachnida</taxon>
        <taxon>Araneae</taxon>
        <taxon>Araneomorphae</taxon>
        <taxon>Entelegynae</taxon>
        <taxon>Araneoidea</taxon>
        <taxon>Nephilidae</taxon>
        <taxon>Nephila</taxon>
    </lineage>
</organism>
<dbReference type="GO" id="GO:0050982">
    <property type="term" value="P:detection of mechanical stimulus"/>
    <property type="evidence" value="ECO:0007669"/>
    <property type="project" value="TreeGrafter"/>
</dbReference>
<evidence type="ECO:0000313" key="4">
    <source>
        <dbReference type="EMBL" id="GFT59055.1"/>
    </source>
</evidence>
<evidence type="ECO:0000313" key="6">
    <source>
        <dbReference type="EMBL" id="GFU24376.1"/>
    </source>
</evidence>
<keyword evidence="2" id="KW-0812">Transmembrane</keyword>
<comment type="caution">
    <text evidence="5">The sequence shown here is derived from an EMBL/GenBank/DDBJ whole genome shotgun (WGS) entry which is preliminary data.</text>
</comment>
<feature type="region of interest" description="Disordered" evidence="1">
    <location>
        <begin position="1"/>
        <end position="26"/>
    </location>
</feature>
<dbReference type="Proteomes" id="UP000887013">
    <property type="component" value="Unassembled WGS sequence"/>
</dbReference>
<dbReference type="AlphaFoldDB" id="A0A8X6U139"/>
<dbReference type="EMBL" id="BMAW01037718">
    <property type="protein sequence ID" value="GFU49587.1"/>
    <property type="molecule type" value="Genomic_DNA"/>
</dbReference>
<keyword evidence="2" id="KW-1133">Transmembrane helix</keyword>
<keyword evidence="2" id="KW-0472">Membrane</keyword>
<dbReference type="InterPro" id="IPR051223">
    <property type="entry name" value="Polycystin"/>
</dbReference>
<evidence type="ECO:0000313" key="8">
    <source>
        <dbReference type="EMBL" id="GFU49587.1"/>
    </source>
</evidence>
<feature type="transmembrane region" description="Helical" evidence="2">
    <location>
        <begin position="41"/>
        <end position="64"/>
    </location>
</feature>
<dbReference type="EMBL" id="BMAW01020333">
    <property type="protein sequence ID" value="GFT67632.1"/>
    <property type="molecule type" value="Genomic_DNA"/>
</dbReference>
<keyword evidence="9" id="KW-1185">Reference proteome</keyword>
<dbReference type="PANTHER" id="PTHR10877:SF150">
    <property type="entry name" value="REJ DOMAIN-CONTAINING PROTEIN"/>
    <property type="match status" value="1"/>
</dbReference>
<feature type="transmembrane region" description="Helical" evidence="2">
    <location>
        <begin position="76"/>
        <end position="94"/>
    </location>
</feature>
<accession>A0A8X6U139</accession>
<name>A0A8X6U139_NEPPI</name>
<evidence type="ECO:0000313" key="5">
    <source>
        <dbReference type="EMBL" id="GFT67632.1"/>
    </source>
</evidence>
<dbReference type="OrthoDB" id="6428639at2759"/>